<evidence type="ECO:0000313" key="2">
    <source>
        <dbReference type="Proteomes" id="UP001500618"/>
    </source>
</evidence>
<dbReference type="SUPFAM" id="SSF160104">
    <property type="entry name" value="Acetoacetate decarboxylase-like"/>
    <property type="match status" value="1"/>
</dbReference>
<proteinExistence type="predicted"/>
<dbReference type="Pfam" id="PF09844">
    <property type="entry name" value="DUF2071"/>
    <property type="match status" value="1"/>
</dbReference>
<keyword evidence="2" id="KW-1185">Reference proteome</keyword>
<comment type="caution">
    <text evidence="1">The sequence shown here is derived from an EMBL/GenBank/DDBJ whole genome shotgun (WGS) entry which is preliminary data.</text>
</comment>
<name>A0ABN2GIU2_9ACTN</name>
<dbReference type="InterPro" id="IPR018644">
    <property type="entry name" value="DUF2071"/>
</dbReference>
<reference evidence="1 2" key="1">
    <citation type="journal article" date="2019" name="Int. J. Syst. Evol. Microbiol.">
        <title>The Global Catalogue of Microorganisms (GCM) 10K type strain sequencing project: providing services to taxonomists for standard genome sequencing and annotation.</title>
        <authorList>
            <consortium name="The Broad Institute Genomics Platform"/>
            <consortium name="The Broad Institute Genome Sequencing Center for Infectious Disease"/>
            <person name="Wu L."/>
            <person name="Ma J."/>
        </authorList>
    </citation>
    <scope>NUCLEOTIDE SEQUENCE [LARGE SCALE GENOMIC DNA]</scope>
    <source>
        <strain evidence="1 2">JCM 14718</strain>
    </source>
</reference>
<dbReference type="Gene3D" id="2.40.400.10">
    <property type="entry name" value="Acetoacetate decarboxylase-like"/>
    <property type="match status" value="1"/>
</dbReference>
<accession>A0ABN2GIU2</accession>
<sequence length="261" mass="28893">MDSDEMLQALRRHPLAMRTTFGHSLMLMYAFEPALLRPMLPPGVELDTYQAPDGGEYGFVAVGVVSAQHLRPTVLPAGWGGDFLLTGYRIVARFPNPAGRTMRGLYILRSDTNRRSMQVGGNLLTRYRYQLADIRIDVVGPKLTATVDSRDGRADLAVVADLESRPSPSAPFRSAAAARRFAGPLPYTFDYEAKTGSIVVIKANRNRWQPHPVSVQVKRMNFFEHGGFAGSEPVLANAFHVADVDYGWERGSLRGWDGSIR</sequence>
<dbReference type="Proteomes" id="UP001500618">
    <property type="component" value="Unassembled WGS sequence"/>
</dbReference>
<dbReference type="InterPro" id="IPR023375">
    <property type="entry name" value="ADC_dom_sf"/>
</dbReference>
<evidence type="ECO:0000313" key="1">
    <source>
        <dbReference type="EMBL" id="GAA1671984.1"/>
    </source>
</evidence>
<dbReference type="EMBL" id="BAAANY010000008">
    <property type="protein sequence ID" value="GAA1671984.1"/>
    <property type="molecule type" value="Genomic_DNA"/>
</dbReference>
<protein>
    <recommendedName>
        <fullName evidence="3">Acetoacetate decarboxylase</fullName>
    </recommendedName>
</protein>
<organism evidence="1 2">
    <name type="scientific">Fodinicola feengrottensis</name>
    <dbReference type="NCBI Taxonomy" id="435914"/>
    <lineage>
        <taxon>Bacteria</taxon>
        <taxon>Bacillati</taxon>
        <taxon>Actinomycetota</taxon>
        <taxon>Actinomycetes</taxon>
        <taxon>Mycobacteriales</taxon>
        <taxon>Fodinicola</taxon>
    </lineage>
</organism>
<evidence type="ECO:0008006" key="3">
    <source>
        <dbReference type="Google" id="ProtNLM"/>
    </source>
</evidence>
<gene>
    <name evidence="1" type="ORF">GCM10009765_21720</name>
</gene>